<comment type="subcellular location">
    <subcellularLocation>
        <location evidence="1">Membrane</location>
    </subcellularLocation>
</comment>
<comment type="similarity">
    <text evidence="3">Belongs to the methyl-accepting chemotaxis (MCP) protein family.</text>
</comment>
<dbReference type="Pfam" id="PF00015">
    <property type="entry name" value="MCPsignal"/>
    <property type="match status" value="1"/>
</dbReference>
<dbReference type="GO" id="GO:0016020">
    <property type="term" value="C:membrane"/>
    <property type="evidence" value="ECO:0007669"/>
    <property type="project" value="UniProtKB-SubCell"/>
</dbReference>
<dbReference type="SUPFAM" id="SSF58104">
    <property type="entry name" value="Methyl-accepting chemotaxis protein (MCP) signaling domain"/>
    <property type="match status" value="1"/>
</dbReference>
<dbReference type="PANTHER" id="PTHR32089:SF120">
    <property type="entry name" value="METHYL-ACCEPTING CHEMOTAXIS PROTEIN TLPQ"/>
    <property type="match status" value="1"/>
</dbReference>
<comment type="caution">
    <text evidence="6">The sequence shown here is derived from an EMBL/GenBank/DDBJ whole genome shotgun (WGS) entry which is preliminary data.</text>
</comment>
<reference evidence="6 7" key="2">
    <citation type="submission" date="2018-12" db="EMBL/GenBank/DDBJ databases">
        <title>Simiduia agarivorans gen. nov., sp. nov., a marine, agarolytic bacterium isolated from shallow coastal water from Keelung, Taiwan.</title>
        <authorList>
            <person name="Shieh W.Y."/>
        </authorList>
    </citation>
    <scope>NUCLEOTIDE SEQUENCE [LARGE SCALE GENOMIC DNA]</scope>
    <source>
        <strain evidence="6 7">GTF-13</strain>
    </source>
</reference>
<gene>
    <name evidence="6" type="ORF">D0544_12320</name>
</gene>
<keyword evidence="2 4" id="KW-0807">Transducer</keyword>
<evidence type="ECO:0000256" key="4">
    <source>
        <dbReference type="PROSITE-ProRule" id="PRU00284"/>
    </source>
</evidence>
<organism evidence="6 7">
    <name type="scientific">Aestuariirhabdus litorea</name>
    <dbReference type="NCBI Taxonomy" id="2528527"/>
    <lineage>
        <taxon>Bacteria</taxon>
        <taxon>Pseudomonadati</taxon>
        <taxon>Pseudomonadota</taxon>
        <taxon>Gammaproteobacteria</taxon>
        <taxon>Oceanospirillales</taxon>
        <taxon>Aestuariirhabdaceae</taxon>
        <taxon>Aestuariirhabdus</taxon>
    </lineage>
</organism>
<evidence type="ECO:0000259" key="5">
    <source>
        <dbReference type="PROSITE" id="PS50111"/>
    </source>
</evidence>
<name>A0A3P3VIZ0_9GAMM</name>
<reference evidence="6 7" key="1">
    <citation type="submission" date="2018-08" db="EMBL/GenBank/DDBJ databases">
        <authorList>
            <person name="Khan S.A."/>
        </authorList>
    </citation>
    <scope>NUCLEOTIDE SEQUENCE [LARGE SCALE GENOMIC DNA]</scope>
    <source>
        <strain evidence="6 7">GTF-13</strain>
    </source>
</reference>
<protein>
    <submittedName>
        <fullName evidence="6">Methyl-accepting chemotaxis protein</fullName>
    </submittedName>
</protein>
<evidence type="ECO:0000256" key="3">
    <source>
        <dbReference type="ARBA" id="ARBA00029447"/>
    </source>
</evidence>
<evidence type="ECO:0000256" key="2">
    <source>
        <dbReference type="ARBA" id="ARBA00023224"/>
    </source>
</evidence>
<sequence length="503" mass="54740">MITLTILSRVTSQSSKIVLDYTLATLQGKSPPAPANDDSSPILVALETLKSRLQSLESRSSQIAIAAAEVSHQSDTITTKIHAEVGDIEGIAEAASRIQDNANQVKLSADEAAQLGHETLGSSAAGQEAIDQAMQQMRETSAKAQETARFVSSLETKSNQIQQITTVISGIAEQTNLLALNAAIEAARAGEQGRGFAVVADEVRNLAQKTSAATNEIGVMITSISQDIHQAVETMGNLGSAIGQSETKNQAVADQLHNIHSMVERMQEQSISISEGATANKTEVDGIGSAIESVRSHLHHTEGSVDQVSGRALELSDVAEQLHANLMELGVQSLHSQVRSEAELAAQAIVTRFESDMDKGLVNLDDLFDRNYQPVQGTNPQKFTTRFDDYTDRVLPPIQEPILERMEELAYAGATDNQGYFGTHNKRYTQPLSGDYEKDLLNNRTKRIFGDRTGQRCAKNTTPCLLQTYKRDTGEVMHDLSVPIQLKGRHWGCFRIGYRAENE</sequence>
<evidence type="ECO:0000313" key="7">
    <source>
        <dbReference type="Proteomes" id="UP000280792"/>
    </source>
</evidence>
<dbReference type="PROSITE" id="PS50111">
    <property type="entry name" value="CHEMOTAXIS_TRANSDUC_2"/>
    <property type="match status" value="1"/>
</dbReference>
<dbReference type="GO" id="GO:0007165">
    <property type="term" value="P:signal transduction"/>
    <property type="evidence" value="ECO:0007669"/>
    <property type="project" value="UniProtKB-KW"/>
</dbReference>
<dbReference type="PANTHER" id="PTHR32089">
    <property type="entry name" value="METHYL-ACCEPTING CHEMOTAXIS PROTEIN MCPB"/>
    <property type="match status" value="1"/>
</dbReference>
<dbReference type="EMBL" id="QWEZ01000002">
    <property type="protein sequence ID" value="RRJ82642.1"/>
    <property type="molecule type" value="Genomic_DNA"/>
</dbReference>
<dbReference type="CDD" id="cd11386">
    <property type="entry name" value="MCP_signal"/>
    <property type="match status" value="1"/>
</dbReference>
<dbReference type="Proteomes" id="UP000280792">
    <property type="component" value="Unassembled WGS sequence"/>
</dbReference>
<feature type="domain" description="Methyl-accepting transducer" evidence="5">
    <location>
        <begin position="59"/>
        <end position="295"/>
    </location>
</feature>
<dbReference type="SMART" id="SM00283">
    <property type="entry name" value="MA"/>
    <property type="match status" value="1"/>
</dbReference>
<accession>A0A3P3VIZ0</accession>
<proteinExistence type="inferred from homology"/>
<evidence type="ECO:0000256" key="1">
    <source>
        <dbReference type="ARBA" id="ARBA00004370"/>
    </source>
</evidence>
<keyword evidence="7" id="KW-1185">Reference proteome</keyword>
<dbReference type="Gene3D" id="1.10.287.950">
    <property type="entry name" value="Methyl-accepting chemotaxis protein"/>
    <property type="match status" value="1"/>
</dbReference>
<dbReference type="GO" id="GO:0006935">
    <property type="term" value="P:chemotaxis"/>
    <property type="evidence" value="ECO:0007669"/>
    <property type="project" value="UniProtKB-ARBA"/>
</dbReference>
<dbReference type="AlphaFoldDB" id="A0A3P3VIZ0"/>
<evidence type="ECO:0000313" key="6">
    <source>
        <dbReference type="EMBL" id="RRJ82642.1"/>
    </source>
</evidence>
<dbReference type="InterPro" id="IPR004089">
    <property type="entry name" value="MCPsignal_dom"/>
</dbReference>